<feature type="region of interest" description="Disordered" evidence="1">
    <location>
        <begin position="288"/>
        <end position="385"/>
    </location>
</feature>
<feature type="region of interest" description="Disordered" evidence="1">
    <location>
        <begin position="792"/>
        <end position="813"/>
    </location>
</feature>
<organism evidence="4">
    <name type="scientific">Chlorella variabilis</name>
    <name type="common">Green alga</name>
    <dbReference type="NCBI Taxonomy" id="554065"/>
    <lineage>
        <taxon>Eukaryota</taxon>
        <taxon>Viridiplantae</taxon>
        <taxon>Chlorophyta</taxon>
        <taxon>core chlorophytes</taxon>
        <taxon>Trebouxiophyceae</taxon>
        <taxon>Chlorellales</taxon>
        <taxon>Chlorellaceae</taxon>
        <taxon>Chlorella clade</taxon>
        <taxon>Chlorella</taxon>
    </lineage>
</organism>
<feature type="compositionally biased region" description="Basic residues" evidence="1">
    <location>
        <begin position="350"/>
        <end position="361"/>
    </location>
</feature>
<keyword evidence="4" id="KW-1185">Reference proteome</keyword>
<evidence type="ECO:0000313" key="3">
    <source>
        <dbReference type="EMBL" id="EFN50669.1"/>
    </source>
</evidence>
<evidence type="ECO:0000256" key="1">
    <source>
        <dbReference type="SAM" id="MobiDB-lite"/>
    </source>
</evidence>
<dbReference type="KEGG" id="cvr:CHLNCDRAFT_55652"/>
<feature type="compositionally biased region" description="Low complexity" evidence="1">
    <location>
        <begin position="490"/>
        <end position="503"/>
    </location>
</feature>
<dbReference type="SUPFAM" id="SSF56219">
    <property type="entry name" value="DNase I-like"/>
    <property type="match status" value="1"/>
</dbReference>
<dbReference type="InParanoid" id="E1ZU27"/>
<feature type="region of interest" description="Disordered" evidence="1">
    <location>
        <begin position="93"/>
        <end position="141"/>
    </location>
</feature>
<feature type="compositionally biased region" description="Low complexity" evidence="1">
    <location>
        <begin position="602"/>
        <end position="613"/>
    </location>
</feature>
<evidence type="ECO:0000313" key="4">
    <source>
        <dbReference type="Proteomes" id="UP000008141"/>
    </source>
</evidence>
<feature type="compositionally biased region" description="Low complexity" evidence="1">
    <location>
        <begin position="93"/>
        <end position="105"/>
    </location>
</feature>
<feature type="domain" description="Endonuclease/exonuclease/phosphatase" evidence="2">
    <location>
        <begin position="670"/>
        <end position="808"/>
    </location>
</feature>
<dbReference type="EMBL" id="GL433886">
    <property type="protein sequence ID" value="EFN50669.1"/>
    <property type="molecule type" value="Genomic_DNA"/>
</dbReference>
<feature type="compositionally biased region" description="Low complexity" evidence="1">
    <location>
        <begin position="432"/>
        <end position="455"/>
    </location>
</feature>
<accession>E1ZU27</accession>
<feature type="compositionally biased region" description="Basic residues" evidence="1">
    <location>
        <begin position="297"/>
        <end position="306"/>
    </location>
</feature>
<protein>
    <recommendedName>
        <fullName evidence="2">Endonuclease/exonuclease/phosphatase domain-containing protein</fullName>
    </recommendedName>
</protein>
<proteinExistence type="predicted"/>
<feature type="compositionally biased region" description="Low complexity" evidence="1">
    <location>
        <begin position="116"/>
        <end position="141"/>
    </location>
</feature>
<dbReference type="GO" id="GO:0003824">
    <property type="term" value="F:catalytic activity"/>
    <property type="evidence" value="ECO:0007669"/>
    <property type="project" value="InterPro"/>
</dbReference>
<dbReference type="Gene3D" id="3.60.10.10">
    <property type="entry name" value="Endonuclease/exonuclease/phosphatase"/>
    <property type="match status" value="1"/>
</dbReference>
<sequence length="932" mass="96561">MAGAASATVPGSTSSPITDQLAAIVEDYEEDAQVSSRDARMERIAARIQLEERRRAAAAPAYAGTSCADAAAAHGRLEEEAPPSMLLQLAQAAATEGMHGAAAVPHSPPPRRSRRTPAAAAQPPAAAAQPPGATMVPAAAAQPPAAAAQPAAAAAQPPGATMVPAAAAQPPAAAAQQPGASLVPAAQPPFLGGDNNSLMEAAAKLRSLGRQLTSGDEAGSMVAAASAVLHGAATMLTAQAQQHHQLKLAVLAAMGATGPLMQNGRTMAGSLNASLDASASRMPAVVVDLAGPPQHRDRSRGRKPRGTRPQTAPQPEQPHREADPLPPPRPPQQETPGAADAAEAAPPPGKTRRRRVSRRKTAAAARAAAQEADERAAEATARAAGLEQQNAHLHAALTEAQAAASKATAGLAAAEEQLAAVSSAPALSGARERAAPAARAGADDSPAAPAVSAAGSTLASSQPGGGNMFSYPLEPASLLGEAGSPPQQEASSGAAGASGGPASELPPMVDNPLATQSPLPAAPPFRHRSPAQERREGWPVSRVIAHHVEDGELHICLEWDLQWVKADRAEIGLIPELLLAYQAASGCDMSEWIAHFGGPAAAPLQQQQQQQQPAAPPRQSPAEARVAAVMLRPQVQQHIAAQPLALSNCQGYAANAVVELQVRFPALSAMLLTELHKTKHPRADGFTTFAAPRPGSDAGGVAVLIRSQLAPQLWRQRPGEGVLWVRLPVALPDGADLFLAVCYNPPYQRGGRSKEEAEEEEAGWWERLAHDWVAAARLGVPVVAGDFNARTKSCPDFPPSQPTPARSSCDPDKNQRGRRLLAWCQEVGARICNGRVPGDERGAPTSWGVHGTGRSVVDYFMVPAGQLPWVRRLVVDERSVVGDHATLVLSMAGAPQPTHQSEPETDPCFFRFCRPSDCDRVAAAVDYLAASP</sequence>
<dbReference type="GeneID" id="17350102"/>
<feature type="compositionally biased region" description="Pro residues" evidence="1">
    <location>
        <begin position="324"/>
        <end position="333"/>
    </location>
</feature>
<name>E1ZU27_CHLVA</name>
<dbReference type="Pfam" id="PF03372">
    <property type="entry name" value="Exo_endo_phos"/>
    <property type="match status" value="1"/>
</dbReference>
<dbReference type="STRING" id="554065.E1ZU27"/>
<dbReference type="InterPro" id="IPR005135">
    <property type="entry name" value="Endo/exonuclease/phosphatase"/>
</dbReference>
<evidence type="ECO:0000259" key="2">
    <source>
        <dbReference type="Pfam" id="PF03372"/>
    </source>
</evidence>
<feature type="region of interest" description="Disordered" evidence="1">
    <location>
        <begin position="602"/>
        <end position="623"/>
    </location>
</feature>
<reference evidence="3 4" key="1">
    <citation type="journal article" date="2010" name="Plant Cell">
        <title>The Chlorella variabilis NC64A genome reveals adaptation to photosymbiosis, coevolution with viruses, and cryptic sex.</title>
        <authorList>
            <person name="Blanc G."/>
            <person name="Duncan G."/>
            <person name="Agarkova I."/>
            <person name="Borodovsky M."/>
            <person name="Gurnon J."/>
            <person name="Kuo A."/>
            <person name="Lindquist E."/>
            <person name="Lucas S."/>
            <person name="Pangilinan J."/>
            <person name="Polle J."/>
            <person name="Salamov A."/>
            <person name="Terry A."/>
            <person name="Yamada T."/>
            <person name="Dunigan D.D."/>
            <person name="Grigoriev I.V."/>
            <person name="Claverie J.M."/>
            <person name="Van Etten J.L."/>
        </authorList>
    </citation>
    <scope>NUCLEOTIDE SEQUENCE [LARGE SCALE GENOMIC DNA]</scope>
    <source>
        <strain evidence="3 4">NC64A</strain>
    </source>
</reference>
<gene>
    <name evidence="3" type="ORF">CHLNCDRAFT_55652</name>
</gene>
<dbReference type="Proteomes" id="UP000008141">
    <property type="component" value="Unassembled WGS sequence"/>
</dbReference>
<dbReference type="eggNOG" id="ENOG502SFHF">
    <property type="taxonomic scope" value="Eukaryota"/>
</dbReference>
<dbReference type="RefSeq" id="XP_005842784.1">
    <property type="nucleotide sequence ID" value="XM_005842724.1"/>
</dbReference>
<dbReference type="OrthoDB" id="8052050at2759"/>
<dbReference type="InterPro" id="IPR036691">
    <property type="entry name" value="Endo/exonu/phosph_ase_sf"/>
</dbReference>
<feature type="compositionally biased region" description="Low complexity" evidence="1">
    <location>
        <begin position="334"/>
        <end position="344"/>
    </location>
</feature>
<feature type="non-terminal residue" evidence="3">
    <location>
        <position position="932"/>
    </location>
</feature>
<dbReference type="AlphaFoldDB" id="E1ZU27"/>
<feature type="region of interest" description="Disordered" evidence="1">
    <location>
        <begin position="432"/>
        <end position="536"/>
    </location>
</feature>